<evidence type="ECO:0000259" key="7">
    <source>
        <dbReference type="Pfam" id="PF02668"/>
    </source>
</evidence>
<dbReference type="EMBL" id="CAJPDQ010000016">
    <property type="protein sequence ID" value="CAF9920867.1"/>
    <property type="molecule type" value="Genomic_DNA"/>
</dbReference>
<evidence type="ECO:0000256" key="6">
    <source>
        <dbReference type="ARBA" id="ARBA00023004"/>
    </source>
</evidence>
<proteinExistence type="inferred from homology"/>
<keyword evidence="6" id="KW-0408">Iron</keyword>
<reference evidence="8" key="1">
    <citation type="submission" date="2021-03" db="EMBL/GenBank/DDBJ databases">
        <authorList>
            <person name="Tagirdzhanova G."/>
        </authorList>
    </citation>
    <scope>NUCLEOTIDE SEQUENCE</scope>
</reference>
<evidence type="ECO:0000256" key="2">
    <source>
        <dbReference type="ARBA" id="ARBA00008654"/>
    </source>
</evidence>
<protein>
    <recommendedName>
        <fullName evidence="7">TauD/TfdA-like domain-containing protein</fullName>
    </recommendedName>
</protein>
<accession>A0A8H3FDW2</accession>
<dbReference type="Pfam" id="PF02668">
    <property type="entry name" value="TauD"/>
    <property type="match status" value="1"/>
</dbReference>
<dbReference type="InterPro" id="IPR038492">
    <property type="entry name" value="GBBH-like_N_sf"/>
</dbReference>
<dbReference type="GO" id="GO:0046872">
    <property type="term" value="F:metal ion binding"/>
    <property type="evidence" value="ECO:0007669"/>
    <property type="project" value="UniProtKB-KW"/>
</dbReference>
<dbReference type="InterPro" id="IPR050411">
    <property type="entry name" value="AlphaKG_dependent_hydroxylases"/>
</dbReference>
<keyword evidence="3" id="KW-0479">Metal-binding</keyword>
<dbReference type="Gene3D" id="3.30.2020.30">
    <property type="match status" value="1"/>
</dbReference>
<organism evidence="8 9">
    <name type="scientific">Gomphillus americanus</name>
    <dbReference type="NCBI Taxonomy" id="1940652"/>
    <lineage>
        <taxon>Eukaryota</taxon>
        <taxon>Fungi</taxon>
        <taxon>Dikarya</taxon>
        <taxon>Ascomycota</taxon>
        <taxon>Pezizomycotina</taxon>
        <taxon>Lecanoromycetes</taxon>
        <taxon>OSLEUM clade</taxon>
        <taxon>Ostropomycetidae</taxon>
        <taxon>Ostropales</taxon>
        <taxon>Graphidaceae</taxon>
        <taxon>Gomphilloideae</taxon>
        <taxon>Gomphillus</taxon>
    </lineage>
</organism>
<comment type="caution">
    <text evidence="8">The sequence shown here is derived from an EMBL/GenBank/DDBJ whole genome shotgun (WGS) entry which is preliminary data.</text>
</comment>
<evidence type="ECO:0000256" key="3">
    <source>
        <dbReference type="ARBA" id="ARBA00022723"/>
    </source>
</evidence>
<dbReference type="PANTHER" id="PTHR10696">
    <property type="entry name" value="GAMMA-BUTYROBETAINE HYDROXYLASE-RELATED"/>
    <property type="match status" value="1"/>
</dbReference>
<keyword evidence="5" id="KW-0560">Oxidoreductase</keyword>
<gene>
    <name evidence="8" type="ORF">GOMPHAMPRED_002159</name>
</gene>
<evidence type="ECO:0000313" key="9">
    <source>
        <dbReference type="Proteomes" id="UP000664169"/>
    </source>
</evidence>
<dbReference type="AlphaFoldDB" id="A0A8H3FDW2"/>
<dbReference type="CDD" id="cd00250">
    <property type="entry name" value="CAS_like"/>
    <property type="match status" value="1"/>
</dbReference>
<evidence type="ECO:0000256" key="5">
    <source>
        <dbReference type="ARBA" id="ARBA00023002"/>
    </source>
</evidence>
<dbReference type="InterPro" id="IPR003819">
    <property type="entry name" value="TauD/TfdA-like"/>
</dbReference>
<dbReference type="GO" id="GO:0051213">
    <property type="term" value="F:dioxygenase activity"/>
    <property type="evidence" value="ECO:0007669"/>
    <property type="project" value="UniProtKB-KW"/>
</dbReference>
<keyword evidence="4" id="KW-0223">Dioxygenase</keyword>
<dbReference type="PANTHER" id="PTHR10696:SF25">
    <property type="entry name" value="OXIDOREDUCTASE AIM17-RELATED"/>
    <property type="match status" value="1"/>
</dbReference>
<dbReference type="GO" id="GO:0045329">
    <property type="term" value="P:carnitine biosynthetic process"/>
    <property type="evidence" value="ECO:0007669"/>
    <property type="project" value="TreeGrafter"/>
</dbReference>
<dbReference type="GO" id="GO:0005739">
    <property type="term" value="C:mitochondrion"/>
    <property type="evidence" value="ECO:0007669"/>
    <property type="project" value="TreeGrafter"/>
</dbReference>
<comment type="cofactor">
    <cofactor evidence="1">
        <name>Fe(2+)</name>
        <dbReference type="ChEBI" id="CHEBI:29033"/>
    </cofactor>
</comment>
<evidence type="ECO:0000256" key="1">
    <source>
        <dbReference type="ARBA" id="ARBA00001954"/>
    </source>
</evidence>
<comment type="similarity">
    <text evidence="2">Belongs to the gamma-BBH/TMLD family.</text>
</comment>
<feature type="domain" description="TauD/TfdA-like" evidence="7">
    <location>
        <begin position="181"/>
        <end position="450"/>
    </location>
</feature>
<evidence type="ECO:0000313" key="8">
    <source>
        <dbReference type="EMBL" id="CAF9920867.1"/>
    </source>
</evidence>
<evidence type="ECO:0000256" key="4">
    <source>
        <dbReference type="ARBA" id="ARBA00022964"/>
    </source>
</evidence>
<dbReference type="Proteomes" id="UP000664169">
    <property type="component" value="Unassembled WGS sequence"/>
</dbReference>
<name>A0A8H3FDW2_9LECA</name>
<sequence length="467" mass="53348">MASQALTAYSKRQTLQAITRQVKVSFVSRPFRTSTYRTAGRLSNPFVSRSKPSLNYQSLRTYSSVELPQSQAALQGIDPFYLRDSCNCSKCVDVSTRQKRFETSDIPLDLAYKNHKWTPTGQLQISWRNDIPGYENHQSLYEPGFLLNSKSAEQRSQACHNLWTHVPWTKQDIVEKLDSISFDYKDYMNDSETLWQALEHLHTYGLVFIRDAPTEETTSEGVANRIGPMKNTMYGMTWSVKSRPSAKNVAYTSGNLDFHMDLLYLADPPTVQFLHVLKQSTTGGESRFSDAVAAFDRLQKEYPEFVQPLVEFPMTYHYKNDSLNSTNDGHWLQQTRYFLEGGTTGHNKPAGGQHYTYPIDYEAINWSPPFQGPVERANVFAGSNDRATPAFKEYIRAAKKFKELVSAESAVFELKMGEGLCVVFNNRRVLHARKPFSSTAGGERLLVGGYVDGDYLRDKYRYMKEMR</sequence>
<dbReference type="OrthoDB" id="406634at2759"/>
<dbReference type="Gene3D" id="3.60.130.10">
    <property type="entry name" value="Clavaminate synthase-like"/>
    <property type="match status" value="1"/>
</dbReference>
<keyword evidence="9" id="KW-1185">Reference proteome</keyword>
<dbReference type="InterPro" id="IPR042098">
    <property type="entry name" value="TauD-like_sf"/>
</dbReference>
<dbReference type="SUPFAM" id="SSF51197">
    <property type="entry name" value="Clavaminate synthase-like"/>
    <property type="match status" value="1"/>
</dbReference>